<gene>
    <name evidence="1" type="ORF">HNP86_001709</name>
</gene>
<comment type="caution">
    <text evidence="1">The sequence shown here is derived from an EMBL/GenBank/DDBJ whole genome shotgun (WGS) entry which is preliminary data.</text>
</comment>
<organism evidence="1 2">
    <name type="scientific">Methanococcus maripaludis</name>
    <name type="common">Methanococcus deltae</name>
    <dbReference type="NCBI Taxonomy" id="39152"/>
    <lineage>
        <taxon>Archaea</taxon>
        <taxon>Methanobacteriati</taxon>
        <taxon>Methanobacteriota</taxon>
        <taxon>Methanomada group</taxon>
        <taxon>Methanococci</taxon>
        <taxon>Methanococcales</taxon>
        <taxon>Methanococcaceae</taxon>
        <taxon>Methanococcus</taxon>
    </lineage>
</organism>
<dbReference type="AlphaFoldDB" id="A0A7J9P0J7"/>
<protein>
    <submittedName>
        <fullName evidence="1">Uncharacterized protein</fullName>
    </submittedName>
</protein>
<name>A0A7J9P0J7_METMI</name>
<reference evidence="1 2" key="1">
    <citation type="submission" date="2020-07" db="EMBL/GenBank/DDBJ databases">
        <title>Genomic Encyclopedia of Type Strains, Phase IV (KMG-V): Genome sequencing to study the core and pangenomes of soil and plant-associated prokaryotes.</title>
        <authorList>
            <person name="Whitman W."/>
        </authorList>
    </citation>
    <scope>NUCLEOTIDE SEQUENCE [LARGE SCALE GENOMIC DNA]</scope>
    <source>
        <strain evidence="1 2">A1</strain>
    </source>
</reference>
<dbReference type="EMBL" id="JACDUH010000002">
    <property type="protein sequence ID" value="MBA2851556.1"/>
    <property type="molecule type" value="Genomic_DNA"/>
</dbReference>
<accession>A0A7J9P0J7</accession>
<sequence>MLYQILHTLDKTELPAGINLKCESDSILEGLVDISFNVSVKDLSGDLNEMLTNGKILLDMTRECFVISKEDVLDYVKWGHFVGYTDGHFFAVLKN</sequence>
<evidence type="ECO:0000313" key="1">
    <source>
        <dbReference type="EMBL" id="MBA2851556.1"/>
    </source>
</evidence>
<dbReference type="Proteomes" id="UP000564425">
    <property type="component" value="Unassembled WGS sequence"/>
</dbReference>
<evidence type="ECO:0000313" key="2">
    <source>
        <dbReference type="Proteomes" id="UP000564425"/>
    </source>
</evidence>
<proteinExistence type="predicted"/>
<dbReference type="RefSeq" id="WP_181501351.1">
    <property type="nucleotide sequence ID" value="NZ_JACDUH010000002.1"/>
</dbReference>